<gene>
    <name evidence="1" type="ORF">ACFOKC_02445</name>
</gene>
<protein>
    <recommendedName>
        <fullName evidence="3">RNA ligase domain-containing protein</fullName>
    </recommendedName>
</protein>
<dbReference type="AlphaFoldDB" id="A0ABD5NC69"/>
<proteinExistence type="predicted"/>
<name>A0ABD5NC69_9EURY</name>
<comment type="caution">
    <text evidence="1">The sequence shown here is derived from an EMBL/GenBank/DDBJ whole genome shotgun (WGS) entry which is preliminary data.</text>
</comment>
<organism evidence="1 2">
    <name type="scientific">Halobacterium litoreum</name>
    <dbReference type="NCBI Taxonomy" id="2039234"/>
    <lineage>
        <taxon>Archaea</taxon>
        <taxon>Methanobacteriati</taxon>
        <taxon>Methanobacteriota</taxon>
        <taxon>Stenosarchaea group</taxon>
        <taxon>Halobacteria</taxon>
        <taxon>Halobacteriales</taxon>
        <taxon>Halobacteriaceae</taxon>
        <taxon>Halobacterium</taxon>
    </lineage>
</organism>
<evidence type="ECO:0000313" key="2">
    <source>
        <dbReference type="Proteomes" id="UP001595660"/>
    </source>
</evidence>
<keyword evidence="2" id="KW-1185">Reference proteome</keyword>
<dbReference type="EMBL" id="JBHRWN010000002">
    <property type="protein sequence ID" value="MFC3476578.1"/>
    <property type="molecule type" value="Genomic_DNA"/>
</dbReference>
<evidence type="ECO:0008006" key="3">
    <source>
        <dbReference type="Google" id="ProtNLM"/>
    </source>
</evidence>
<dbReference type="Proteomes" id="UP001595660">
    <property type="component" value="Unassembled WGS sequence"/>
</dbReference>
<evidence type="ECO:0000313" key="1">
    <source>
        <dbReference type="EMBL" id="MFC3476578.1"/>
    </source>
</evidence>
<accession>A0ABD5NC69</accession>
<dbReference type="RefSeq" id="WP_232572275.1">
    <property type="nucleotide sequence ID" value="NZ_CP089466.1"/>
</dbReference>
<dbReference type="GeneID" id="69117511"/>
<sequence length="268" mass="28727">MQAFPALPDVESAPVGLFNAGHLWVQEWVAGGPLRFQLGGDGLLRFGDGERVFPPGEIPVGYRAAAREVRERLDRGALRDALDDTETATFFGVAPRFEGVDYDWARTPAFLGFDARVEGDFLPPDAVERTFERLGLTPLNAVAKEVRATDFDPGSYDAPVSAWRDGPAAGVLVRNKTGDRAVRRFDTAVEVAPFEGDAEAAAAEFATRERIEAAADEVGSDVDAVAERVVETLARERYAVLFGDDAGVDPAAFQSAVAKRASRVVGGG</sequence>
<reference evidence="1 2" key="1">
    <citation type="journal article" date="2019" name="Int. J. Syst. Evol. Microbiol.">
        <title>The Global Catalogue of Microorganisms (GCM) 10K type strain sequencing project: providing services to taxonomists for standard genome sequencing and annotation.</title>
        <authorList>
            <consortium name="The Broad Institute Genomics Platform"/>
            <consortium name="The Broad Institute Genome Sequencing Center for Infectious Disease"/>
            <person name="Wu L."/>
            <person name="Ma J."/>
        </authorList>
    </citation>
    <scope>NUCLEOTIDE SEQUENCE [LARGE SCALE GENOMIC DNA]</scope>
    <source>
        <strain evidence="1 2">CGMCC 1.12562</strain>
    </source>
</reference>